<proteinExistence type="predicted"/>
<evidence type="ECO:0000256" key="3">
    <source>
        <dbReference type="ARBA" id="ARBA00022692"/>
    </source>
</evidence>
<dbReference type="Proteomes" id="UP001597510">
    <property type="component" value="Unassembled WGS sequence"/>
</dbReference>
<dbReference type="EMBL" id="JBHULC010000038">
    <property type="protein sequence ID" value="MFD2523380.1"/>
    <property type="molecule type" value="Genomic_DNA"/>
</dbReference>
<evidence type="ECO:0000256" key="1">
    <source>
        <dbReference type="ARBA" id="ARBA00004651"/>
    </source>
</evidence>
<keyword evidence="3 6" id="KW-0812">Transmembrane</keyword>
<feature type="transmembrane region" description="Helical" evidence="6">
    <location>
        <begin position="148"/>
        <end position="172"/>
    </location>
</feature>
<dbReference type="RefSeq" id="WP_340233103.1">
    <property type="nucleotide sequence ID" value="NZ_JBBEWC010000001.1"/>
</dbReference>
<keyword evidence="4 6" id="KW-1133">Transmembrane helix</keyword>
<name>A0ABW5JCS9_9BACT</name>
<dbReference type="PANTHER" id="PTHR30086:SF20">
    <property type="entry name" value="ARGININE EXPORTER PROTEIN ARGO-RELATED"/>
    <property type="match status" value="1"/>
</dbReference>
<comment type="caution">
    <text evidence="7">The sequence shown here is derived from an EMBL/GenBank/DDBJ whole genome shotgun (WGS) entry which is preliminary data.</text>
</comment>
<keyword evidence="8" id="KW-1185">Reference proteome</keyword>
<evidence type="ECO:0000256" key="5">
    <source>
        <dbReference type="ARBA" id="ARBA00023136"/>
    </source>
</evidence>
<evidence type="ECO:0000256" key="6">
    <source>
        <dbReference type="SAM" id="Phobius"/>
    </source>
</evidence>
<evidence type="ECO:0000256" key="2">
    <source>
        <dbReference type="ARBA" id="ARBA00022475"/>
    </source>
</evidence>
<keyword evidence="5 6" id="KW-0472">Membrane</keyword>
<sequence>MSESLAILLLTTLISFVGSIQPGPVNLAVVQATLSHNFKAGIWVAISGTIPEIVCTIIALKSQSFLSKNQRLFEILELAVIPFFLIIGIYSFFNSSKSSLELKQTTQLKAIFGGFIKGILNPQLLPFWVVVLVYLQSIFSFQSYTSQISFILGAALGAFLILLIFVCLTNRFQIRLLSLFDKYAINKAIGLFFIGLSVFQTFRIFL</sequence>
<feature type="transmembrane region" description="Helical" evidence="6">
    <location>
        <begin position="184"/>
        <end position="205"/>
    </location>
</feature>
<dbReference type="PANTHER" id="PTHR30086">
    <property type="entry name" value="ARGININE EXPORTER PROTEIN ARGO"/>
    <property type="match status" value="1"/>
</dbReference>
<comment type="subcellular location">
    <subcellularLocation>
        <location evidence="1">Cell membrane</location>
        <topology evidence="1">Multi-pass membrane protein</topology>
    </subcellularLocation>
</comment>
<evidence type="ECO:0000256" key="4">
    <source>
        <dbReference type="ARBA" id="ARBA00022989"/>
    </source>
</evidence>
<evidence type="ECO:0000313" key="7">
    <source>
        <dbReference type="EMBL" id="MFD2523380.1"/>
    </source>
</evidence>
<evidence type="ECO:0000313" key="8">
    <source>
        <dbReference type="Proteomes" id="UP001597510"/>
    </source>
</evidence>
<keyword evidence="2" id="KW-1003">Cell membrane</keyword>
<gene>
    <name evidence="7" type="ORF">ACFSR2_20960</name>
</gene>
<accession>A0ABW5JCS9</accession>
<feature type="transmembrane region" description="Helical" evidence="6">
    <location>
        <begin position="42"/>
        <end position="60"/>
    </location>
</feature>
<dbReference type="InterPro" id="IPR001123">
    <property type="entry name" value="LeuE-type"/>
</dbReference>
<reference evidence="8" key="1">
    <citation type="journal article" date="2019" name="Int. J. Syst. Evol. Microbiol.">
        <title>The Global Catalogue of Microorganisms (GCM) 10K type strain sequencing project: providing services to taxonomists for standard genome sequencing and annotation.</title>
        <authorList>
            <consortium name="The Broad Institute Genomics Platform"/>
            <consortium name="The Broad Institute Genome Sequencing Center for Infectious Disease"/>
            <person name="Wu L."/>
            <person name="Ma J."/>
        </authorList>
    </citation>
    <scope>NUCLEOTIDE SEQUENCE [LARGE SCALE GENOMIC DNA]</scope>
    <source>
        <strain evidence="8">KCTC 52344</strain>
    </source>
</reference>
<protein>
    <submittedName>
        <fullName evidence="7">LysE family translocator</fullName>
    </submittedName>
</protein>
<feature type="transmembrane region" description="Helical" evidence="6">
    <location>
        <begin position="72"/>
        <end position="93"/>
    </location>
</feature>
<dbReference type="Pfam" id="PF01810">
    <property type="entry name" value="LysE"/>
    <property type="match status" value="1"/>
</dbReference>
<organism evidence="7 8">
    <name type="scientific">Emticicia soli</name>
    <dbReference type="NCBI Taxonomy" id="2027878"/>
    <lineage>
        <taxon>Bacteria</taxon>
        <taxon>Pseudomonadati</taxon>
        <taxon>Bacteroidota</taxon>
        <taxon>Cytophagia</taxon>
        <taxon>Cytophagales</taxon>
        <taxon>Leadbetterellaceae</taxon>
        <taxon>Emticicia</taxon>
    </lineage>
</organism>